<protein>
    <submittedName>
        <fullName evidence="1">Uncharacterized protein</fullName>
    </submittedName>
</protein>
<dbReference type="Proteomes" id="UP000499080">
    <property type="component" value="Unassembled WGS sequence"/>
</dbReference>
<name>A0A4Y2ADL6_ARAVE</name>
<dbReference type="EMBL" id="BGPR01000014">
    <property type="protein sequence ID" value="GBL77932.1"/>
    <property type="molecule type" value="Genomic_DNA"/>
</dbReference>
<keyword evidence="2" id="KW-1185">Reference proteome</keyword>
<sequence>MNGCTPGYSGDPTSAAPISAGCQNNQIIQTPKLIQGISHLSPEVLEHKTHFLLHPSKLLLHQISLDYGGSNKVGTRTVLNLQMGWAQLSA</sequence>
<dbReference type="AlphaFoldDB" id="A0A4Y2ADL6"/>
<reference evidence="1 2" key="1">
    <citation type="journal article" date="2019" name="Sci. Rep.">
        <title>Orb-weaving spider Araneus ventricosus genome elucidates the spidroin gene catalogue.</title>
        <authorList>
            <person name="Kono N."/>
            <person name="Nakamura H."/>
            <person name="Ohtoshi R."/>
            <person name="Moran D.A.P."/>
            <person name="Shinohara A."/>
            <person name="Yoshida Y."/>
            <person name="Fujiwara M."/>
            <person name="Mori M."/>
            <person name="Tomita M."/>
            <person name="Arakawa K."/>
        </authorList>
    </citation>
    <scope>NUCLEOTIDE SEQUENCE [LARGE SCALE GENOMIC DNA]</scope>
</reference>
<proteinExistence type="predicted"/>
<evidence type="ECO:0000313" key="2">
    <source>
        <dbReference type="Proteomes" id="UP000499080"/>
    </source>
</evidence>
<accession>A0A4Y2ADL6</accession>
<organism evidence="1 2">
    <name type="scientific">Araneus ventricosus</name>
    <name type="common">Orbweaver spider</name>
    <name type="synonym">Epeira ventricosa</name>
    <dbReference type="NCBI Taxonomy" id="182803"/>
    <lineage>
        <taxon>Eukaryota</taxon>
        <taxon>Metazoa</taxon>
        <taxon>Ecdysozoa</taxon>
        <taxon>Arthropoda</taxon>
        <taxon>Chelicerata</taxon>
        <taxon>Arachnida</taxon>
        <taxon>Araneae</taxon>
        <taxon>Araneomorphae</taxon>
        <taxon>Entelegynae</taxon>
        <taxon>Araneoidea</taxon>
        <taxon>Araneidae</taxon>
        <taxon>Araneus</taxon>
    </lineage>
</organism>
<gene>
    <name evidence="1" type="ORF">AVEN_143263_1</name>
</gene>
<evidence type="ECO:0000313" key="1">
    <source>
        <dbReference type="EMBL" id="GBL77932.1"/>
    </source>
</evidence>
<comment type="caution">
    <text evidence="1">The sequence shown here is derived from an EMBL/GenBank/DDBJ whole genome shotgun (WGS) entry which is preliminary data.</text>
</comment>